<dbReference type="CDD" id="cd22749">
    <property type="entry name" value="Otubain_C65"/>
    <property type="match status" value="1"/>
</dbReference>
<reference evidence="3" key="1">
    <citation type="journal article" date="2013" name="Nature">
        <title>Draft genome of the wheat A-genome progenitor Triticum urartu.</title>
        <authorList>
            <person name="Ling H.Q."/>
            <person name="Zhao S."/>
            <person name="Liu D."/>
            <person name="Wang J."/>
            <person name="Sun H."/>
            <person name="Zhang C."/>
            <person name="Fan H."/>
            <person name="Li D."/>
            <person name="Dong L."/>
            <person name="Tao Y."/>
            <person name="Gao C."/>
            <person name="Wu H."/>
            <person name="Li Y."/>
            <person name="Cui Y."/>
            <person name="Guo X."/>
            <person name="Zheng S."/>
            <person name="Wang B."/>
            <person name="Yu K."/>
            <person name="Liang Q."/>
            <person name="Yang W."/>
            <person name="Lou X."/>
            <person name="Chen J."/>
            <person name="Feng M."/>
            <person name="Jian J."/>
            <person name="Zhang X."/>
            <person name="Luo G."/>
            <person name="Jiang Y."/>
            <person name="Liu J."/>
            <person name="Wang Z."/>
            <person name="Sha Y."/>
            <person name="Zhang B."/>
            <person name="Wu H."/>
            <person name="Tang D."/>
            <person name="Shen Q."/>
            <person name="Xue P."/>
            <person name="Zou S."/>
            <person name="Wang X."/>
            <person name="Liu X."/>
            <person name="Wang F."/>
            <person name="Yang Y."/>
            <person name="An X."/>
            <person name="Dong Z."/>
            <person name="Zhang K."/>
            <person name="Zhang X."/>
            <person name="Luo M.C."/>
            <person name="Dvorak J."/>
            <person name="Tong Y."/>
            <person name="Wang J."/>
            <person name="Yang H."/>
            <person name="Li Z."/>
            <person name="Wang D."/>
            <person name="Zhang A."/>
            <person name="Wang J."/>
        </authorList>
    </citation>
    <scope>NUCLEOTIDE SEQUENCE</scope>
    <source>
        <strain evidence="3">cv. G1812</strain>
    </source>
</reference>
<reference evidence="2" key="2">
    <citation type="submission" date="2018-03" db="EMBL/GenBank/DDBJ databases">
        <title>The Triticum urartu genome reveals the dynamic nature of wheat genome evolution.</title>
        <authorList>
            <person name="Ling H."/>
            <person name="Ma B."/>
            <person name="Shi X."/>
            <person name="Liu H."/>
            <person name="Dong L."/>
            <person name="Sun H."/>
            <person name="Cao Y."/>
            <person name="Gao Q."/>
            <person name="Zheng S."/>
            <person name="Li Y."/>
            <person name="Yu Y."/>
            <person name="Du H."/>
            <person name="Qi M."/>
            <person name="Li Y."/>
            <person name="Yu H."/>
            <person name="Cui Y."/>
            <person name="Wang N."/>
            <person name="Chen C."/>
            <person name="Wu H."/>
            <person name="Zhao Y."/>
            <person name="Zhang J."/>
            <person name="Li Y."/>
            <person name="Zhou W."/>
            <person name="Zhang B."/>
            <person name="Hu W."/>
            <person name="Eijk M."/>
            <person name="Tang J."/>
            <person name="Witsenboer H."/>
            <person name="Zhao S."/>
            <person name="Li Z."/>
            <person name="Zhang A."/>
            <person name="Wang D."/>
            <person name="Liang C."/>
        </authorList>
    </citation>
    <scope>NUCLEOTIDE SEQUENCE [LARGE SCALE GENOMIC DNA]</scope>
    <source>
        <strain evidence="2">cv. G1812</strain>
    </source>
</reference>
<dbReference type="InterPro" id="IPR038765">
    <property type="entry name" value="Papain-like_cys_pep_sf"/>
</dbReference>
<evidence type="ECO:0008006" key="4">
    <source>
        <dbReference type="Google" id="ProtNLM"/>
    </source>
</evidence>
<dbReference type="SUPFAM" id="SSF54001">
    <property type="entry name" value="Cysteine proteinases"/>
    <property type="match status" value="1"/>
</dbReference>
<dbReference type="InterPro" id="IPR042467">
    <property type="entry name" value="Peptidase_C65_otubain_sub2"/>
</dbReference>
<evidence type="ECO:0000256" key="1">
    <source>
        <dbReference type="SAM" id="MobiDB-lite"/>
    </source>
</evidence>
<dbReference type="AlphaFoldDB" id="A0A8R7URT9"/>
<dbReference type="PANTHER" id="PTHR12931">
    <property type="entry name" value="UBIQUITIN THIOLESTERASE PROTEIN OTUB"/>
    <property type="match status" value="1"/>
</dbReference>
<feature type="region of interest" description="Disordered" evidence="1">
    <location>
        <begin position="137"/>
        <end position="176"/>
    </location>
</feature>
<dbReference type="GO" id="GO:0071108">
    <property type="term" value="P:protein K48-linked deubiquitination"/>
    <property type="evidence" value="ECO:0007669"/>
    <property type="project" value="TreeGrafter"/>
</dbReference>
<reference evidence="2" key="3">
    <citation type="submission" date="2022-06" db="UniProtKB">
        <authorList>
            <consortium name="EnsemblPlants"/>
        </authorList>
    </citation>
    <scope>IDENTIFICATION</scope>
</reference>
<accession>A0A8R7URT9</accession>
<evidence type="ECO:0000313" key="3">
    <source>
        <dbReference type="Proteomes" id="UP000015106"/>
    </source>
</evidence>
<keyword evidence="3" id="KW-1185">Reference proteome</keyword>
<evidence type="ECO:0000313" key="2">
    <source>
        <dbReference type="EnsemblPlants" id="TuG1812G0600000631.01.T01"/>
    </source>
</evidence>
<feature type="compositionally biased region" description="Gly residues" evidence="1">
    <location>
        <begin position="1"/>
        <end position="10"/>
    </location>
</feature>
<dbReference type="GO" id="GO:0004843">
    <property type="term" value="F:cysteine-type deubiquitinase activity"/>
    <property type="evidence" value="ECO:0007669"/>
    <property type="project" value="TreeGrafter"/>
</dbReference>
<dbReference type="PANTHER" id="PTHR12931:SF35">
    <property type="entry name" value="OTU DOMAIN-CONTAINING PROTEIN"/>
    <property type="match status" value="1"/>
</dbReference>
<dbReference type="EnsemblPlants" id="TuG1812G0600000631.01.T01">
    <property type="protein sequence ID" value="TuG1812G0600000631.01.T01"/>
    <property type="gene ID" value="TuG1812G0600000631.01"/>
</dbReference>
<dbReference type="Gene3D" id="1.20.1300.20">
    <property type="entry name" value="Peptidase C65 Otubain, subdomain 2"/>
    <property type="match status" value="1"/>
</dbReference>
<dbReference type="InterPro" id="IPR019400">
    <property type="entry name" value="Peptidase_C65_otubain"/>
</dbReference>
<name>A0A8R7URT9_TRIUA</name>
<protein>
    <recommendedName>
        <fullName evidence="4">OTU domain-containing protein</fullName>
    </recommendedName>
</protein>
<feature type="region of interest" description="Disordered" evidence="1">
    <location>
        <begin position="1"/>
        <end position="108"/>
    </location>
</feature>
<dbReference type="GO" id="GO:0043130">
    <property type="term" value="F:ubiquitin binding"/>
    <property type="evidence" value="ECO:0007669"/>
    <property type="project" value="TreeGrafter"/>
</dbReference>
<feature type="compositionally biased region" description="Low complexity" evidence="1">
    <location>
        <begin position="91"/>
        <end position="105"/>
    </location>
</feature>
<gene>
    <name evidence="2" type="primary">LOC125515676</name>
</gene>
<dbReference type="GO" id="GO:0005634">
    <property type="term" value="C:nucleus"/>
    <property type="evidence" value="ECO:0007669"/>
    <property type="project" value="TreeGrafter"/>
</dbReference>
<dbReference type="Proteomes" id="UP000015106">
    <property type="component" value="Chromosome 6"/>
</dbReference>
<dbReference type="Gramene" id="TuG1812G0600000631.01.T01">
    <property type="protein sequence ID" value="TuG1812G0600000631.01.T01"/>
    <property type="gene ID" value="TuG1812G0600000631.01"/>
</dbReference>
<organism evidence="2 3">
    <name type="scientific">Triticum urartu</name>
    <name type="common">Red wild einkorn</name>
    <name type="synonym">Crithodium urartu</name>
    <dbReference type="NCBI Taxonomy" id="4572"/>
    <lineage>
        <taxon>Eukaryota</taxon>
        <taxon>Viridiplantae</taxon>
        <taxon>Streptophyta</taxon>
        <taxon>Embryophyta</taxon>
        <taxon>Tracheophyta</taxon>
        <taxon>Spermatophyta</taxon>
        <taxon>Magnoliopsida</taxon>
        <taxon>Liliopsida</taxon>
        <taxon>Poales</taxon>
        <taxon>Poaceae</taxon>
        <taxon>BOP clade</taxon>
        <taxon>Pooideae</taxon>
        <taxon>Triticodae</taxon>
        <taxon>Triticeae</taxon>
        <taxon>Triticinae</taxon>
        <taxon>Triticum</taxon>
    </lineage>
</organism>
<dbReference type="Pfam" id="PF10275">
    <property type="entry name" value="Peptidase_C65"/>
    <property type="match status" value="1"/>
</dbReference>
<proteinExistence type="predicted"/>
<sequence length="386" mass="43124">MEPPGSGSGSGAAEPVEEERIQEPASNASSNGDGAPTAAAPPPPLHLEQAGGGADGSRPAAVVDLRKGKAIAAGPFPPPVSPSSAGSIPDSASAFGAGGSSSSAGRRMVVPRDTTLPFDYTRVFQQVVREGQSVIIEEGEEEQVESPHAKDAPPGKEKEKKLPQVKVRPRSGKGKSLWSRLKNKKKLPQVKVRPRPEKGKSLWSRLKNKIFCREGRQICSEREEHQIFRREGKQIYSRHVEHQTRPINEVRNRYMVSSNEANHLDAYSEIRLVIGDGECFYRSFIFSYLEQVIDRQDTDEEHRLLHVVERMSVQHAILGWNSEFSRTSRAFEELIEKVMRWKGTESTSSCRKEELLQFFSTYERTQDSEKNTLELTFPSVHRNSCF</sequence>
<feature type="compositionally biased region" description="Basic and acidic residues" evidence="1">
    <location>
        <begin position="145"/>
        <end position="162"/>
    </location>
</feature>